<organism evidence="2 3">
    <name type="scientific">Prorocentrum cordatum</name>
    <dbReference type="NCBI Taxonomy" id="2364126"/>
    <lineage>
        <taxon>Eukaryota</taxon>
        <taxon>Sar</taxon>
        <taxon>Alveolata</taxon>
        <taxon>Dinophyceae</taxon>
        <taxon>Prorocentrales</taxon>
        <taxon>Prorocentraceae</taxon>
        <taxon>Prorocentrum</taxon>
    </lineage>
</organism>
<dbReference type="InterPro" id="IPR002073">
    <property type="entry name" value="PDEase_catalytic_dom"/>
</dbReference>
<evidence type="ECO:0000313" key="3">
    <source>
        <dbReference type="Proteomes" id="UP001189429"/>
    </source>
</evidence>
<dbReference type="EMBL" id="CAUYUJ010004558">
    <property type="protein sequence ID" value="CAK0810054.1"/>
    <property type="molecule type" value="Genomic_DNA"/>
</dbReference>
<keyword evidence="3" id="KW-1185">Reference proteome</keyword>
<dbReference type="InterPro" id="IPR036971">
    <property type="entry name" value="PDEase_catalytic_dom_sf"/>
</dbReference>
<sequence>MAKHAEHLTRLVALIDNLEHGTPGTGSGGIPWYWPATPPAGADEEQRQAWQLRLQEEFVMELFLHAADIGNATLPFTQWCRWNRLVQQEIRKMLSTQT</sequence>
<accession>A0ABN9QXJ8</accession>
<evidence type="ECO:0000313" key="2">
    <source>
        <dbReference type="EMBL" id="CAK0810054.1"/>
    </source>
</evidence>
<dbReference type="Pfam" id="PF00233">
    <property type="entry name" value="PDEase_I"/>
    <property type="match status" value="1"/>
</dbReference>
<name>A0ABN9QXJ8_9DINO</name>
<evidence type="ECO:0000259" key="1">
    <source>
        <dbReference type="Pfam" id="PF00233"/>
    </source>
</evidence>
<dbReference type="Gene3D" id="1.10.1300.10">
    <property type="entry name" value="3'5'-cyclic nucleotide phosphodiesterase, catalytic domain"/>
    <property type="match status" value="1"/>
</dbReference>
<reference evidence="2" key="1">
    <citation type="submission" date="2023-10" db="EMBL/GenBank/DDBJ databases">
        <authorList>
            <person name="Chen Y."/>
            <person name="Shah S."/>
            <person name="Dougan E. K."/>
            <person name="Thang M."/>
            <person name="Chan C."/>
        </authorList>
    </citation>
    <scope>NUCLEOTIDE SEQUENCE [LARGE SCALE GENOMIC DNA]</scope>
</reference>
<comment type="caution">
    <text evidence="2">The sequence shown here is derived from an EMBL/GenBank/DDBJ whole genome shotgun (WGS) entry which is preliminary data.</text>
</comment>
<proteinExistence type="predicted"/>
<dbReference type="Proteomes" id="UP001189429">
    <property type="component" value="Unassembled WGS sequence"/>
</dbReference>
<gene>
    <name evidence="2" type="ORF">PCOR1329_LOCUS15134</name>
</gene>
<protein>
    <recommendedName>
        <fullName evidence="1">PDEase domain-containing protein</fullName>
    </recommendedName>
</protein>
<dbReference type="SUPFAM" id="SSF109604">
    <property type="entry name" value="HD-domain/PDEase-like"/>
    <property type="match status" value="1"/>
</dbReference>
<feature type="domain" description="PDEase" evidence="1">
    <location>
        <begin position="1"/>
        <end position="91"/>
    </location>
</feature>